<reference evidence="3 4" key="1">
    <citation type="submission" date="2017-03" db="EMBL/GenBank/DDBJ databases">
        <title>Complete Genome Sequence of a natural compounds producer, Streptomyces violaceus S21.</title>
        <authorList>
            <person name="Zhong C."/>
            <person name="Zhao Z."/>
            <person name="Fu J."/>
            <person name="Zong G."/>
            <person name="Qin R."/>
            <person name="Cao G."/>
        </authorList>
    </citation>
    <scope>NUCLEOTIDE SEQUENCE [LARGE SCALE GENOMIC DNA]</scope>
    <source>
        <strain evidence="3 4">S21</strain>
    </source>
</reference>
<evidence type="ECO:0008006" key="5">
    <source>
        <dbReference type="Google" id="ProtNLM"/>
    </source>
</evidence>
<evidence type="ECO:0000256" key="1">
    <source>
        <dbReference type="SAM" id="MobiDB-lite"/>
    </source>
</evidence>
<dbReference type="RefSeq" id="WP_030730815.1">
    <property type="nucleotide sequence ID" value="NZ_CP020570.1"/>
</dbReference>
<dbReference type="Proteomes" id="UP000192445">
    <property type="component" value="Chromosome"/>
</dbReference>
<dbReference type="OrthoDB" id="4336703at2"/>
<dbReference type="STRING" id="1935.B1H20_25035"/>
<accession>A0A1V0UGT5</accession>
<protein>
    <recommendedName>
        <fullName evidence="5">DUF3558 domain-containing protein</fullName>
    </recommendedName>
</protein>
<feature type="region of interest" description="Disordered" evidence="1">
    <location>
        <begin position="23"/>
        <end position="71"/>
    </location>
</feature>
<keyword evidence="2" id="KW-0732">Signal</keyword>
<organism evidence="3 4">
    <name type="scientific">Streptomyces violaceoruber</name>
    <dbReference type="NCBI Taxonomy" id="1935"/>
    <lineage>
        <taxon>Bacteria</taxon>
        <taxon>Bacillati</taxon>
        <taxon>Actinomycetota</taxon>
        <taxon>Actinomycetes</taxon>
        <taxon>Kitasatosporales</taxon>
        <taxon>Streptomycetaceae</taxon>
        <taxon>Streptomyces</taxon>
        <taxon>Streptomyces violaceoruber group</taxon>
    </lineage>
</organism>
<name>A0A1V0UGT5_STRVN</name>
<feature type="signal peptide" evidence="2">
    <location>
        <begin position="1"/>
        <end position="31"/>
    </location>
</feature>
<evidence type="ECO:0000313" key="3">
    <source>
        <dbReference type="EMBL" id="ARF64280.1"/>
    </source>
</evidence>
<sequence>MRLRTATASAALVLATVMGAAACSSSPTADAERPPAPTAPAPAEGLEGLEGKIETGKRAAGEPELNEQSVAGPAKCATSAADIPKDCALDLTFAEFTEGERAEAPPTLP</sequence>
<feature type="chain" id="PRO_5010708277" description="DUF3558 domain-containing protein" evidence="2">
    <location>
        <begin position="32"/>
        <end position="109"/>
    </location>
</feature>
<evidence type="ECO:0000313" key="4">
    <source>
        <dbReference type="Proteomes" id="UP000192445"/>
    </source>
</evidence>
<proteinExistence type="predicted"/>
<dbReference type="AlphaFoldDB" id="A0A1V0UGT5"/>
<dbReference type="EMBL" id="CP020570">
    <property type="protein sequence ID" value="ARF64280.1"/>
    <property type="molecule type" value="Genomic_DNA"/>
</dbReference>
<dbReference type="PROSITE" id="PS51257">
    <property type="entry name" value="PROKAR_LIPOPROTEIN"/>
    <property type="match status" value="1"/>
</dbReference>
<gene>
    <name evidence="3" type="ORF">B1H20_25035</name>
</gene>
<evidence type="ECO:0000256" key="2">
    <source>
        <dbReference type="SAM" id="SignalP"/>
    </source>
</evidence>
<dbReference type="KEGG" id="svu:B1H20_25035"/>
<feature type="compositionally biased region" description="Basic and acidic residues" evidence="1">
    <location>
        <begin position="49"/>
        <end position="61"/>
    </location>
</feature>